<name>A0A1W1HIW3_9BACT</name>
<evidence type="ECO:0000313" key="1">
    <source>
        <dbReference type="EMBL" id="SLM32298.1"/>
    </source>
</evidence>
<dbReference type="Proteomes" id="UP000191931">
    <property type="component" value="Unassembled WGS sequence"/>
</dbReference>
<proteinExistence type="predicted"/>
<gene>
    <name evidence="1" type="ORF">MTBBW1_620041</name>
</gene>
<organism evidence="1 2">
    <name type="scientific">Desulfamplus magnetovallimortis</name>
    <dbReference type="NCBI Taxonomy" id="1246637"/>
    <lineage>
        <taxon>Bacteria</taxon>
        <taxon>Pseudomonadati</taxon>
        <taxon>Thermodesulfobacteriota</taxon>
        <taxon>Desulfobacteria</taxon>
        <taxon>Desulfobacterales</taxon>
        <taxon>Desulfobacteraceae</taxon>
        <taxon>Desulfamplus</taxon>
    </lineage>
</organism>
<keyword evidence="2" id="KW-1185">Reference proteome</keyword>
<reference evidence="1 2" key="1">
    <citation type="submission" date="2017-03" db="EMBL/GenBank/DDBJ databases">
        <authorList>
            <person name="Afonso C.L."/>
            <person name="Miller P.J."/>
            <person name="Scott M.A."/>
            <person name="Spackman E."/>
            <person name="Goraichik I."/>
            <person name="Dimitrov K.M."/>
            <person name="Suarez D.L."/>
            <person name="Swayne D.E."/>
        </authorList>
    </citation>
    <scope>NUCLEOTIDE SEQUENCE [LARGE SCALE GENOMIC DNA]</scope>
    <source>
        <strain evidence="1">PRJEB14757</strain>
    </source>
</reference>
<dbReference type="EMBL" id="FWEV01000306">
    <property type="protein sequence ID" value="SLM32298.1"/>
    <property type="molecule type" value="Genomic_DNA"/>
</dbReference>
<sequence length="43" mass="4893">MKVVTYQYVMVTSLQTGMIDYISITPKYKMIVIFTIKNGGSND</sequence>
<dbReference type="AlphaFoldDB" id="A0A1W1HIW3"/>
<evidence type="ECO:0000313" key="2">
    <source>
        <dbReference type="Proteomes" id="UP000191931"/>
    </source>
</evidence>
<protein>
    <submittedName>
        <fullName evidence="1">Uncharacterized protein</fullName>
    </submittedName>
</protein>
<accession>A0A1W1HIW3</accession>
<dbReference type="STRING" id="1246637.MTBBW1_620041"/>